<accession>A0A024K6D1</accession>
<name>A0A024K6D1_9MYCO</name>
<evidence type="ECO:0000313" key="1">
    <source>
        <dbReference type="EMBL" id="CDO91384.1"/>
    </source>
</evidence>
<reference evidence="1" key="2">
    <citation type="submission" date="2014-04" db="EMBL/GenBank/DDBJ databases">
        <authorList>
            <person name="Xu Y.W."/>
            <person name="Yang Q."/>
        </authorList>
    </citation>
    <scope>NUCLEOTIDE SEQUENCE</scope>
    <source>
        <strain evidence="1">DSM 44626</strain>
    </source>
</reference>
<gene>
    <name evidence="1" type="ORF">BN973_05792</name>
</gene>
<organism evidence="1">
    <name type="scientific">Mycobacterium triplex</name>
    <dbReference type="NCBI Taxonomy" id="47839"/>
    <lineage>
        <taxon>Bacteria</taxon>
        <taxon>Bacillati</taxon>
        <taxon>Actinomycetota</taxon>
        <taxon>Actinomycetes</taxon>
        <taxon>Mycobacteriales</taxon>
        <taxon>Mycobacteriaceae</taxon>
        <taxon>Mycobacterium</taxon>
        <taxon>Mycobacterium simiae complex</taxon>
    </lineage>
</organism>
<reference evidence="1" key="1">
    <citation type="journal article" date="2014" name="Genome Announc.">
        <title>Draft Genome Sequence of Mycobacterium triplex DSM 44626.</title>
        <authorList>
            <person name="Sassi M."/>
            <person name="Croce O."/>
            <person name="Robert C."/>
            <person name="Raoult D."/>
            <person name="Drancourt M."/>
        </authorList>
    </citation>
    <scope>NUCLEOTIDE SEQUENCE [LARGE SCALE GENOMIC DNA]</scope>
    <source>
        <strain evidence="1">DSM 44626</strain>
    </source>
</reference>
<dbReference type="Proteomes" id="UP000028880">
    <property type="component" value="Unassembled WGS sequence"/>
</dbReference>
<dbReference type="RefSeq" id="WP_232232249.1">
    <property type="nucleotide sequence ID" value="NZ_HG964447.1"/>
</dbReference>
<proteinExistence type="predicted"/>
<dbReference type="HOGENOM" id="CLU_3063734_0_0_11"/>
<dbReference type="AlphaFoldDB" id="A0A024K6D1"/>
<protein>
    <submittedName>
        <fullName evidence="1">Uncharacterized protein</fullName>
    </submittedName>
</protein>
<dbReference type="EMBL" id="HG964447">
    <property type="protein sequence ID" value="CDO91384.1"/>
    <property type="molecule type" value="Genomic_DNA"/>
</dbReference>
<sequence>MDEEPAELYVTDFSNVPGADEYREALERARTEARRRYRDHLTTVFDLHGALNP</sequence>
<dbReference type="STRING" id="47839.BN973_05792"/>